<evidence type="ECO:0000259" key="5">
    <source>
        <dbReference type="PROSITE" id="PS50966"/>
    </source>
</evidence>
<comment type="caution">
    <text evidence="6">The sequence shown here is derived from an EMBL/GenBank/DDBJ whole genome shotgun (WGS) entry which is preliminary data.</text>
</comment>
<keyword evidence="3" id="KW-0862">Zinc</keyword>
<evidence type="ECO:0000313" key="6">
    <source>
        <dbReference type="EMBL" id="KAK9050668.1"/>
    </source>
</evidence>
<dbReference type="InterPro" id="IPR018289">
    <property type="entry name" value="MULE_transposase_dom"/>
</dbReference>
<proteinExistence type="predicted"/>
<sequence length="917" mass="104084">MELVPVLTEDTHSSNHTFTHDLTFDDIDNGGYEIIDVCALPSQFSTSQSRVRVDDDPIMLPLVNVHSSCDLQHVVPVNDYNVSGNIDLTGLPSSDVDIRPSVPTFHNVQTHDGEDVPLEDCVQTVTSTHVQSSAHTNVTPQLRLIDVVERGHVSSHVYASPNGTMFWKPDVSDEFKPSLDVVYDTWEDVVKMYRLYAEKAGFTTRLGTAKKTKTDKTISHRHIMCNRASKPLFRSSNTGATSSLIKRRRRTKSKRVNCKACIRVSPIPGTTKFQIYAFYESHNHSLVEKDNVDLTRKRRNLGFYEQNFIHKLSLNKIGATKAHKLQCAIKGGPQNVRGTATDYKNFARDVRIYIADRDAELVVENLSSRVLTLNNFYFYHEVVDGELRFLFWADGVSRCNYEAFGDVLAFDATYKTNQYGMIFVPFTGVDHHTRSVTFGAALLVDETIDSYKLLLQTFLKAHTKQPLLVLTDQDSSMKSAIKSVFTESKHRLCMWHIMDKLPSKISSEELENTDDLRASIHELVWDLIIEPSTFEERWHTLIASYKLENHTWLKNMYAIREDWVPAYFKDLSMSCLMKTTSRCESSNAMFKVNSSASNTLVQFLMCFDTAIDWQRYHQREAEFASDMSTHSFKTDAPIEIHASVLYTSALFLKVQHEIDRSTNRCIISGTSIVNGITHYKVTHFNPKREIIGDFQVDFNPNDNSASCTCMLFGRLGYLCRHIFIVFHFNKVDRIPEQYVLKRWKRDALPKWVHSIDHRYSADNDEESKLRNDIIDMVVCCADRLRSRPDKLISLRDEISAIKDRVFEDIPNDPPCNKKDAVISGFYGKVRSGPDNVPFVPPNARHKGSRSDKRLVGAREKAVKQHRKGPRRCNECGKIVYDHDSRNCKKVAAAKAAAVAAAAVESAASAAASTIISA</sequence>
<dbReference type="SMART" id="SM00575">
    <property type="entry name" value="ZnF_PMZ"/>
    <property type="match status" value="1"/>
</dbReference>
<evidence type="ECO:0000256" key="4">
    <source>
        <dbReference type="PROSITE-ProRule" id="PRU00325"/>
    </source>
</evidence>
<evidence type="ECO:0000313" key="7">
    <source>
        <dbReference type="Proteomes" id="UP001408789"/>
    </source>
</evidence>
<keyword evidence="2 4" id="KW-0863">Zinc-finger</keyword>
<feature type="domain" description="SWIM-type" evidence="5">
    <location>
        <begin position="694"/>
        <end position="730"/>
    </location>
</feature>
<protein>
    <recommendedName>
        <fullName evidence="5">SWIM-type domain-containing protein</fullName>
    </recommendedName>
</protein>
<dbReference type="Pfam" id="PF04434">
    <property type="entry name" value="SWIM"/>
    <property type="match status" value="1"/>
</dbReference>
<dbReference type="PANTHER" id="PTHR47718">
    <property type="entry name" value="OS01G0519700 PROTEIN"/>
    <property type="match status" value="1"/>
</dbReference>
<dbReference type="Pfam" id="PF10551">
    <property type="entry name" value="MULE"/>
    <property type="match status" value="1"/>
</dbReference>
<dbReference type="EMBL" id="JBCNJP010000459">
    <property type="protein sequence ID" value="KAK9050668.1"/>
    <property type="molecule type" value="Genomic_DNA"/>
</dbReference>
<dbReference type="GO" id="GO:0008270">
    <property type="term" value="F:zinc ion binding"/>
    <property type="evidence" value="ECO:0007669"/>
    <property type="project" value="UniProtKB-KW"/>
</dbReference>
<dbReference type="Pfam" id="PF03101">
    <property type="entry name" value="FAR1"/>
    <property type="match status" value="1"/>
</dbReference>
<keyword evidence="7" id="KW-1185">Reference proteome</keyword>
<evidence type="ECO:0000256" key="3">
    <source>
        <dbReference type="ARBA" id="ARBA00022833"/>
    </source>
</evidence>
<organism evidence="6 7">
    <name type="scientific">Deinandra increscens subsp. villosa</name>
    <dbReference type="NCBI Taxonomy" id="3103831"/>
    <lineage>
        <taxon>Eukaryota</taxon>
        <taxon>Viridiplantae</taxon>
        <taxon>Streptophyta</taxon>
        <taxon>Embryophyta</taxon>
        <taxon>Tracheophyta</taxon>
        <taxon>Spermatophyta</taxon>
        <taxon>Magnoliopsida</taxon>
        <taxon>eudicotyledons</taxon>
        <taxon>Gunneridae</taxon>
        <taxon>Pentapetalae</taxon>
        <taxon>asterids</taxon>
        <taxon>campanulids</taxon>
        <taxon>Asterales</taxon>
        <taxon>Asteraceae</taxon>
        <taxon>Asteroideae</taxon>
        <taxon>Heliantheae alliance</taxon>
        <taxon>Madieae</taxon>
        <taxon>Madiinae</taxon>
        <taxon>Deinandra</taxon>
    </lineage>
</organism>
<evidence type="ECO:0000256" key="2">
    <source>
        <dbReference type="ARBA" id="ARBA00022771"/>
    </source>
</evidence>
<dbReference type="InterPro" id="IPR006564">
    <property type="entry name" value="Znf_PMZ"/>
</dbReference>
<gene>
    <name evidence="6" type="ORF">SSX86_030360</name>
</gene>
<dbReference type="PANTHER" id="PTHR47718:SF12">
    <property type="entry name" value="PROTEIN FAR1-RELATED SEQUENCE"/>
    <property type="match status" value="1"/>
</dbReference>
<reference evidence="6 7" key="1">
    <citation type="submission" date="2024-04" db="EMBL/GenBank/DDBJ databases">
        <title>The reference genome of an endangered Asteraceae, Deinandra increscens subsp. villosa, native to the Central Coast of California.</title>
        <authorList>
            <person name="Guilliams M."/>
            <person name="Hasenstab-Lehman K."/>
            <person name="Meyer R."/>
            <person name="Mcevoy S."/>
        </authorList>
    </citation>
    <scope>NUCLEOTIDE SEQUENCE [LARGE SCALE GENOMIC DNA]</scope>
    <source>
        <tissue evidence="6">Leaf</tissue>
    </source>
</reference>
<keyword evidence="1" id="KW-0479">Metal-binding</keyword>
<accession>A0AAP0GIC0</accession>
<name>A0AAP0GIC0_9ASTR</name>
<dbReference type="InterPro" id="IPR007527">
    <property type="entry name" value="Znf_SWIM"/>
</dbReference>
<dbReference type="PROSITE" id="PS50966">
    <property type="entry name" value="ZF_SWIM"/>
    <property type="match status" value="1"/>
</dbReference>
<feature type="non-terminal residue" evidence="6">
    <location>
        <position position="917"/>
    </location>
</feature>
<dbReference type="InterPro" id="IPR004330">
    <property type="entry name" value="FAR1_DNA_bnd_dom"/>
</dbReference>
<evidence type="ECO:0000256" key="1">
    <source>
        <dbReference type="ARBA" id="ARBA00022723"/>
    </source>
</evidence>
<dbReference type="AlphaFoldDB" id="A0AAP0GIC0"/>
<dbReference type="Proteomes" id="UP001408789">
    <property type="component" value="Unassembled WGS sequence"/>
</dbReference>